<dbReference type="GO" id="GO:0030170">
    <property type="term" value="F:pyridoxal phosphate binding"/>
    <property type="evidence" value="ECO:0007669"/>
    <property type="project" value="InterPro"/>
</dbReference>
<dbReference type="PANTHER" id="PTHR46577:SF1">
    <property type="entry name" value="HTH-TYPE TRANSCRIPTIONAL REGULATORY PROTEIN GABR"/>
    <property type="match status" value="1"/>
</dbReference>
<comment type="caution">
    <text evidence="2">The sequence shown here is derived from an EMBL/GenBank/DDBJ whole genome shotgun (WGS) entry which is preliminary data.</text>
</comment>
<protein>
    <recommendedName>
        <fullName evidence="1">Aminotransferase class I/classII large domain-containing protein</fullName>
    </recommendedName>
</protein>
<gene>
    <name evidence="2" type="ORF">OCGS_2752</name>
</gene>
<dbReference type="CDD" id="cd00609">
    <property type="entry name" value="AAT_like"/>
    <property type="match status" value="1"/>
</dbReference>
<dbReference type="AlphaFoldDB" id="K2GKB5"/>
<name>K2GKB5_9RHOB</name>
<dbReference type="InterPro" id="IPR015421">
    <property type="entry name" value="PyrdxlP-dep_Trfase_major"/>
</dbReference>
<evidence type="ECO:0000313" key="2">
    <source>
        <dbReference type="EMBL" id="EKE43161.1"/>
    </source>
</evidence>
<reference evidence="2 3" key="1">
    <citation type="journal article" date="2012" name="J. Bacteriol.">
        <title>Draft Genome Sequence of Oceaniovalibus guishaninsula JLT2003T.</title>
        <authorList>
            <person name="Tang K."/>
            <person name="Liu K."/>
            <person name="Jiao N."/>
        </authorList>
    </citation>
    <scope>NUCLEOTIDE SEQUENCE [LARGE SCALE GENOMIC DNA]</scope>
    <source>
        <strain evidence="2 3">JLT2003</strain>
    </source>
</reference>
<proteinExistence type="predicted"/>
<organism evidence="2 3">
    <name type="scientific">Oceaniovalibus guishaninsula JLT2003</name>
    <dbReference type="NCBI Taxonomy" id="1231392"/>
    <lineage>
        <taxon>Bacteria</taxon>
        <taxon>Pseudomonadati</taxon>
        <taxon>Pseudomonadota</taxon>
        <taxon>Alphaproteobacteria</taxon>
        <taxon>Rhodobacterales</taxon>
        <taxon>Roseobacteraceae</taxon>
        <taxon>Oceaniovalibus</taxon>
    </lineage>
</organism>
<dbReference type="InterPro" id="IPR015424">
    <property type="entry name" value="PyrdxlP-dep_Trfase"/>
</dbReference>
<dbReference type="Proteomes" id="UP000006765">
    <property type="component" value="Unassembled WGS sequence"/>
</dbReference>
<evidence type="ECO:0000313" key="3">
    <source>
        <dbReference type="Proteomes" id="UP000006765"/>
    </source>
</evidence>
<dbReference type="PANTHER" id="PTHR46577">
    <property type="entry name" value="HTH-TYPE TRANSCRIPTIONAL REGULATORY PROTEIN GABR"/>
    <property type="match status" value="1"/>
</dbReference>
<accession>K2GKB5</accession>
<dbReference type="Pfam" id="PF00155">
    <property type="entry name" value="Aminotran_1_2"/>
    <property type="match status" value="1"/>
</dbReference>
<evidence type="ECO:0000259" key="1">
    <source>
        <dbReference type="Pfam" id="PF00155"/>
    </source>
</evidence>
<dbReference type="PATRIC" id="fig|1231392.3.peg.2769"/>
<dbReference type="EMBL" id="AMGO01000068">
    <property type="protein sequence ID" value="EKE43161.1"/>
    <property type="molecule type" value="Genomic_DNA"/>
</dbReference>
<dbReference type="Gene3D" id="3.40.640.10">
    <property type="entry name" value="Type I PLP-dependent aspartate aminotransferase-like (Major domain)"/>
    <property type="match status" value="1"/>
</dbReference>
<dbReference type="STRING" id="1231392.OCGS_2752"/>
<sequence length="227" mass="25195">MTPSHQVPTGVTMPMERRRQLLATAQERDFLIVEDDYDFEMSFLHAPSPSLKSLDQTGRVIYVGSFSKALFPGLRIGHLVAPAPFIAEARRLRLLILRHPPGHMQRTTAYFLALGHYDQLVRDMRIAFAERPTIAARAIERVGLEVSGAATIGGTNLWVRGPDGLDALRLANAARKSGVLIEPGTPFYDLPKGPVPFFRLAYSSIITERIEKDISLLADRLHGGLQE</sequence>
<feature type="domain" description="Aminotransferase class I/classII large" evidence="1">
    <location>
        <begin position="8"/>
        <end position="202"/>
    </location>
</feature>
<dbReference type="InterPro" id="IPR004839">
    <property type="entry name" value="Aminotransferase_I/II_large"/>
</dbReference>
<keyword evidence="3" id="KW-1185">Reference proteome</keyword>
<dbReference type="eggNOG" id="COG1167">
    <property type="taxonomic scope" value="Bacteria"/>
</dbReference>
<dbReference type="SUPFAM" id="SSF53383">
    <property type="entry name" value="PLP-dependent transferases"/>
    <property type="match status" value="1"/>
</dbReference>
<dbReference type="InterPro" id="IPR051446">
    <property type="entry name" value="HTH_trans_reg/aminotransferase"/>
</dbReference>